<dbReference type="AlphaFoldDB" id="A0A1G4V380"/>
<feature type="domain" description="HMA" evidence="1">
    <location>
        <begin position="1"/>
        <end position="67"/>
    </location>
</feature>
<reference evidence="2 3" key="1">
    <citation type="submission" date="2016-10" db="EMBL/GenBank/DDBJ databases">
        <authorList>
            <person name="de Groot N.N."/>
        </authorList>
    </citation>
    <scope>NUCLEOTIDE SEQUENCE [LARGE SCALE GENOMIC DNA]</scope>
    <source>
        <strain evidence="2 3">CGMCC 1.3801</strain>
    </source>
</reference>
<dbReference type="EMBL" id="FMTY01000001">
    <property type="protein sequence ID" value="SCW99913.1"/>
    <property type="molecule type" value="Genomic_DNA"/>
</dbReference>
<gene>
    <name evidence="2" type="ORF">SAMN02927925_00058</name>
</gene>
<organism evidence="2 3">
    <name type="scientific">Flavobacterium saliperosum</name>
    <dbReference type="NCBI Taxonomy" id="329186"/>
    <lineage>
        <taxon>Bacteria</taxon>
        <taxon>Pseudomonadati</taxon>
        <taxon>Bacteroidota</taxon>
        <taxon>Flavobacteriia</taxon>
        <taxon>Flavobacteriales</taxon>
        <taxon>Flavobacteriaceae</taxon>
        <taxon>Flavobacterium</taxon>
    </lineage>
</organism>
<dbReference type="SUPFAM" id="SSF55008">
    <property type="entry name" value="HMA, heavy metal-associated domain"/>
    <property type="match status" value="1"/>
</dbReference>
<evidence type="ECO:0000313" key="2">
    <source>
        <dbReference type="EMBL" id="SCW99913.1"/>
    </source>
</evidence>
<evidence type="ECO:0000313" key="3">
    <source>
        <dbReference type="Proteomes" id="UP000182124"/>
    </source>
</evidence>
<dbReference type="Proteomes" id="UP000182124">
    <property type="component" value="Unassembled WGS sequence"/>
</dbReference>
<name>A0A1G4V380_9FLAO</name>
<dbReference type="Gene3D" id="3.30.70.100">
    <property type="match status" value="1"/>
</dbReference>
<sequence>MKTKQFKTNINCSGCVAKVTPVLNPLLGENQWEVNTTHKDKILTVALENLDEKSLVEQVKSAGFKIESLTQNQ</sequence>
<evidence type="ECO:0000259" key="1">
    <source>
        <dbReference type="PROSITE" id="PS50846"/>
    </source>
</evidence>
<dbReference type="RefSeq" id="WP_023575151.1">
    <property type="nucleotide sequence ID" value="NZ_CBCSBQ010000013.1"/>
</dbReference>
<accession>A0A1G4V380</accession>
<dbReference type="eggNOG" id="COG2608">
    <property type="taxonomic scope" value="Bacteria"/>
</dbReference>
<protein>
    <submittedName>
        <fullName evidence="2">Copper chaperone CopZ</fullName>
    </submittedName>
</protein>
<dbReference type="InterPro" id="IPR036163">
    <property type="entry name" value="HMA_dom_sf"/>
</dbReference>
<dbReference type="PROSITE" id="PS50846">
    <property type="entry name" value="HMA_2"/>
    <property type="match status" value="1"/>
</dbReference>
<dbReference type="GO" id="GO:0046872">
    <property type="term" value="F:metal ion binding"/>
    <property type="evidence" value="ECO:0007669"/>
    <property type="project" value="InterPro"/>
</dbReference>
<proteinExistence type="predicted"/>
<dbReference type="InterPro" id="IPR006121">
    <property type="entry name" value="HMA_dom"/>
</dbReference>
<dbReference type="STRING" id="329186.SAMN02927925_00058"/>